<sequence>MTLAHWLVFCGASVLMCFTPGPAVLLAISAGQGLDPDGPI</sequence>
<proteinExistence type="predicted"/>
<reference evidence="2" key="1">
    <citation type="journal article" date="2019" name="Int. J. Syst. Evol. Microbiol.">
        <title>The Global Catalogue of Microorganisms (GCM) 10K type strain sequencing project: providing services to taxonomists for standard genome sequencing and annotation.</title>
        <authorList>
            <consortium name="The Broad Institute Genomics Platform"/>
            <consortium name="The Broad Institute Genome Sequencing Center for Infectious Disease"/>
            <person name="Wu L."/>
            <person name="Ma J."/>
        </authorList>
    </citation>
    <scope>NUCLEOTIDE SEQUENCE [LARGE SCALE GENOMIC DNA]</scope>
    <source>
        <strain evidence="2">CCUG 62793</strain>
    </source>
</reference>
<comment type="caution">
    <text evidence="1">The sequence shown here is derived from an EMBL/GenBank/DDBJ whole genome shotgun (WGS) entry which is preliminary data.</text>
</comment>
<protein>
    <recommendedName>
        <fullName evidence="3">LysE family translocator</fullName>
    </recommendedName>
</protein>
<name>A0ABW5EUA3_9BURK</name>
<dbReference type="RefSeq" id="WP_374620009.1">
    <property type="nucleotide sequence ID" value="NZ_JBHSIH010000001.1"/>
</dbReference>
<keyword evidence="2" id="KW-1185">Reference proteome</keyword>
<dbReference type="Proteomes" id="UP001597287">
    <property type="component" value="Unassembled WGS sequence"/>
</dbReference>
<gene>
    <name evidence="1" type="ORF">ACFSPV_18645</name>
</gene>
<evidence type="ECO:0008006" key="3">
    <source>
        <dbReference type="Google" id="ProtNLM"/>
    </source>
</evidence>
<dbReference type="EMBL" id="JBHUIG010000019">
    <property type="protein sequence ID" value="MFD2320724.1"/>
    <property type="molecule type" value="Genomic_DNA"/>
</dbReference>
<accession>A0ABW5EUA3</accession>
<evidence type="ECO:0000313" key="2">
    <source>
        <dbReference type="Proteomes" id="UP001597287"/>
    </source>
</evidence>
<evidence type="ECO:0000313" key="1">
    <source>
        <dbReference type="EMBL" id="MFD2320724.1"/>
    </source>
</evidence>
<organism evidence="1 2">
    <name type="scientific">Delftia deserti</name>
    <dbReference type="NCBI Taxonomy" id="1651218"/>
    <lineage>
        <taxon>Bacteria</taxon>
        <taxon>Pseudomonadati</taxon>
        <taxon>Pseudomonadota</taxon>
        <taxon>Betaproteobacteria</taxon>
        <taxon>Burkholderiales</taxon>
        <taxon>Comamonadaceae</taxon>
        <taxon>Delftia</taxon>
    </lineage>
</organism>